<dbReference type="Ensembl" id="ENSCPGT00000001471.1">
    <property type="protein sequence ID" value="ENSCPGP00000001322.1"/>
    <property type="gene ID" value="ENSCPGG00000001038.1"/>
</dbReference>
<accession>A0A8C3J6Z7</accession>
<sequence length="64" mass="7367">MIVTFGEILVSSHQLADFLSLSPTSLQAARAGNVIHAILLYWKKLDRQEIQPVRIEFSEWERRG</sequence>
<dbReference type="AlphaFoldDB" id="A0A8C3J6Z7"/>
<evidence type="ECO:0000313" key="1">
    <source>
        <dbReference type="Ensembl" id="ENSCPGP00000001322.1"/>
    </source>
</evidence>
<dbReference type="SUPFAM" id="SSF52777">
    <property type="entry name" value="CoA-dependent acyltransferases"/>
    <property type="match status" value="1"/>
</dbReference>
<proteinExistence type="predicted"/>
<reference evidence="1" key="2">
    <citation type="submission" date="2025-09" db="UniProtKB">
        <authorList>
            <consortium name="Ensembl"/>
        </authorList>
    </citation>
    <scope>IDENTIFICATION</scope>
</reference>
<organism evidence="1 2">
    <name type="scientific">Calidris pygmaea</name>
    <name type="common">Spoon-billed sandpiper</name>
    <dbReference type="NCBI Taxonomy" id="425635"/>
    <lineage>
        <taxon>Eukaryota</taxon>
        <taxon>Metazoa</taxon>
        <taxon>Chordata</taxon>
        <taxon>Craniata</taxon>
        <taxon>Vertebrata</taxon>
        <taxon>Euteleostomi</taxon>
        <taxon>Archelosauria</taxon>
        <taxon>Archosauria</taxon>
        <taxon>Dinosauria</taxon>
        <taxon>Saurischia</taxon>
        <taxon>Theropoda</taxon>
        <taxon>Coelurosauria</taxon>
        <taxon>Aves</taxon>
        <taxon>Neognathae</taxon>
        <taxon>Neoaves</taxon>
        <taxon>Charadriiformes</taxon>
        <taxon>Scolopacidae</taxon>
        <taxon>Calidris</taxon>
    </lineage>
</organism>
<evidence type="ECO:0000313" key="2">
    <source>
        <dbReference type="Proteomes" id="UP000694419"/>
    </source>
</evidence>
<name>A0A8C3J6Z7_9CHAR</name>
<protein>
    <submittedName>
        <fullName evidence="1">Uncharacterized protein</fullName>
    </submittedName>
</protein>
<keyword evidence="2" id="KW-1185">Reference proteome</keyword>
<dbReference type="Proteomes" id="UP000694419">
    <property type="component" value="Unplaced"/>
</dbReference>
<reference evidence="1" key="1">
    <citation type="submission" date="2025-08" db="UniProtKB">
        <authorList>
            <consortium name="Ensembl"/>
        </authorList>
    </citation>
    <scope>IDENTIFICATION</scope>
</reference>